<accession>A0AAJ1AH10</accession>
<name>A0AAJ1AH10_9BACT</name>
<evidence type="ECO:0000313" key="1">
    <source>
        <dbReference type="EMBL" id="MBZ0159026.1"/>
    </source>
</evidence>
<dbReference type="AlphaFoldDB" id="A0AAJ1AH10"/>
<sequence length="78" mass="8778">MAEKKTLSRRFAVCVQNKGYEASLERNKIYVVLPDPEAEKDGDIRVVDESGEDYLYPADWFAAVEVPKVVQTSLLKAS</sequence>
<dbReference type="EMBL" id="JAIOIU010000031">
    <property type="protein sequence ID" value="MBZ0159026.1"/>
    <property type="molecule type" value="Genomic_DNA"/>
</dbReference>
<evidence type="ECO:0000313" key="2">
    <source>
        <dbReference type="Proteomes" id="UP001197609"/>
    </source>
</evidence>
<proteinExistence type="predicted"/>
<comment type="caution">
    <text evidence="1">The sequence shown here is derived from an EMBL/GenBank/DDBJ whole genome shotgun (WGS) entry which is preliminary data.</text>
</comment>
<gene>
    <name evidence="1" type="ORF">K8G79_02590</name>
</gene>
<reference evidence="1 2" key="1">
    <citation type="journal article" date="2021" name="bioRxiv">
        <title>Unraveling nitrogen, sulfur and carbon metabolic pathways and microbial community transcriptional responses to substrate deprivation and toxicity stresses in a bioreactor mimicking anoxic brackish coastal sediment conditions.</title>
        <authorList>
            <person name="Martins P.D."/>
            <person name="Echeveste M.J."/>
            <person name="Arshad A."/>
            <person name="Kurth J."/>
            <person name="Ouboter H."/>
            <person name="Jetten M.S.M."/>
            <person name="Welte C.U."/>
        </authorList>
    </citation>
    <scope>NUCLEOTIDE SEQUENCE [LARGE SCALE GENOMIC DNA]</scope>
    <source>
        <strain evidence="1">MAG_38</strain>
    </source>
</reference>
<organism evidence="1 2">
    <name type="scientific">Candidatus Methylomirabilis tolerans</name>
    <dbReference type="NCBI Taxonomy" id="3123416"/>
    <lineage>
        <taxon>Bacteria</taxon>
        <taxon>Candidatus Methylomirabilota</taxon>
        <taxon>Candidatus Methylomirabilia</taxon>
        <taxon>Candidatus Methylomirabilales</taxon>
        <taxon>Candidatus Methylomirabilaceae</taxon>
        <taxon>Candidatus Methylomirabilis</taxon>
    </lineage>
</organism>
<dbReference type="Proteomes" id="UP001197609">
    <property type="component" value="Unassembled WGS sequence"/>
</dbReference>
<protein>
    <submittedName>
        <fullName evidence="1">Uncharacterized protein</fullName>
    </submittedName>
</protein>